<dbReference type="RefSeq" id="WP_275473367.1">
    <property type="nucleotide sequence ID" value="NZ_CP162940.1"/>
</dbReference>
<keyword evidence="9" id="KW-1185">Reference proteome</keyword>
<evidence type="ECO:0000259" key="7">
    <source>
        <dbReference type="Pfam" id="PF08281"/>
    </source>
</evidence>
<evidence type="ECO:0000256" key="5">
    <source>
        <dbReference type="ARBA" id="ARBA00023163"/>
    </source>
</evidence>
<dbReference type="InterPro" id="IPR036388">
    <property type="entry name" value="WH-like_DNA-bd_sf"/>
</dbReference>
<dbReference type="Pfam" id="PF08281">
    <property type="entry name" value="Sigma70_r4_2"/>
    <property type="match status" value="1"/>
</dbReference>
<name>A0ABV5AJG6_9BACL</name>
<dbReference type="CDD" id="cd06171">
    <property type="entry name" value="Sigma70_r4"/>
    <property type="match status" value="1"/>
</dbReference>
<reference evidence="8 9" key="1">
    <citation type="journal article" date="2024" name="Int. J. Mol. Sci.">
        <title>Exploration of Alicyclobacillus spp. Genome in Search of Antibiotic Resistance.</title>
        <authorList>
            <person name="Bucka-Kolendo J."/>
            <person name="Kiousi D.E."/>
            <person name="Dekowska A."/>
            <person name="Mikolajczuk-Szczyrba A."/>
            <person name="Karadedos D.M."/>
            <person name="Michael P."/>
            <person name="Galanis A."/>
            <person name="Sokolowska B."/>
        </authorList>
    </citation>
    <scope>NUCLEOTIDE SEQUENCE [LARGE SCALE GENOMIC DNA]</scope>
    <source>
        <strain evidence="8 9">KKP 3000</strain>
    </source>
</reference>
<keyword evidence="4" id="KW-0238">DNA-binding</keyword>
<keyword evidence="5" id="KW-0804">Transcription</keyword>
<comment type="similarity">
    <text evidence="1">Belongs to the sigma-70 factor family. ECF subfamily.</text>
</comment>
<dbReference type="Proteomes" id="UP001579974">
    <property type="component" value="Unassembled WGS sequence"/>
</dbReference>
<sequence>MTTVHHLDSFNPLSSGESYDSNERGYPVTTTARTMKDVENLYLQYASDLYRFALLSLRNSMEAEDTVQEVFLRVIRNGEQFRGDSQIKTWMWQIARNYIADTVRKSVKDQKAIWDVSKSYSHSLLDTLVEVEDLLSVLPEWQRKVFALRMIKDFSVADTAKLLECSEGKVRTDTHRAIQRLKKFARDGTMS</sequence>
<dbReference type="InterPro" id="IPR014284">
    <property type="entry name" value="RNA_pol_sigma-70_dom"/>
</dbReference>
<evidence type="ECO:0000313" key="8">
    <source>
        <dbReference type="EMBL" id="MFB5192366.1"/>
    </source>
</evidence>
<dbReference type="PANTHER" id="PTHR43133">
    <property type="entry name" value="RNA POLYMERASE ECF-TYPE SIGMA FACTO"/>
    <property type="match status" value="1"/>
</dbReference>
<keyword evidence="3" id="KW-0731">Sigma factor</keyword>
<dbReference type="InterPro" id="IPR013325">
    <property type="entry name" value="RNA_pol_sigma_r2"/>
</dbReference>
<dbReference type="InterPro" id="IPR013249">
    <property type="entry name" value="RNA_pol_sigma70_r4_t2"/>
</dbReference>
<dbReference type="NCBIfam" id="TIGR02937">
    <property type="entry name" value="sigma70-ECF"/>
    <property type="match status" value="1"/>
</dbReference>
<evidence type="ECO:0000256" key="1">
    <source>
        <dbReference type="ARBA" id="ARBA00010641"/>
    </source>
</evidence>
<dbReference type="PANTHER" id="PTHR43133:SF8">
    <property type="entry name" value="RNA POLYMERASE SIGMA FACTOR HI_1459-RELATED"/>
    <property type="match status" value="1"/>
</dbReference>
<evidence type="ECO:0000313" key="9">
    <source>
        <dbReference type="Proteomes" id="UP001579974"/>
    </source>
</evidence>
<evidence type="ECO:0000259" key="6">
    <source>
        <dbReference type="Pfam" id="PF04542"/>
    </source>
</evidence>
<accession>A0ABV5AJG6</accession>
<dbReference type="EMBL" id="JBDXSU010000021">
    <property type="protein sequence ID" value="MFB5192366.1"/>
    <property type="molecule type" value="Genomic_DNA"/>
</dbReference>
<protein>
    <submittedName>
        <fullName evidence="8">RNA polymerase sigma factor</fullName>
    </submittedName>
</protein>
<organism evidence="8 9">
    <name type="scientific">Alicyclobacillus fastidiosus</name>
    <dbReference type="NCBI Taxonomy" id="392011"/>
    <lineage>
        <taxon>Bacteria</taxon>
        <taxon>Bacillati</taxon>
        <taxon>Bacillota</taxon>
        <taxon>Bacilli</taxon>
        <taxon>Bacillales</taxon>
        <taxon>Alicyclobacillaceae</taxon>
        <taxon>Alicyclobacillus</taxon>
    </lineage>
</organism>
<dbReference type="InterPro" id="IPR039425">
    <property type="entry name" value="RNA_pol_sigma-70-like"/>
</dbReference>
<dbReference type="SUPFAM" id="SSF88946">
    <property type="entry name" value="Sigma2 domain of RNA polymerase sigma factors"/>
    <property type="match status" value="1"/>
</dbReference>
<dbReference type="SUPFAM" id="SSF88659">
    <property type="entry name" value="Sigma3 and sigma4 domains of RNA polymerase sigma factors"/>
    <property type="match status" value="1"/>
</dbReference>
<dbReference type="Gene3D" id="1.10.1740.10">
    <property type="match status" value="1"/>
</dbReference>
<evidence type="ECO:0000256" key="3">
    <source>
        <dbReference type="ARBA" id="ARBA00023082"/>
    </source>
</evidence>
<dbReference type="InterPro" id="IPR013324">
    <property type="entry name" value="RNA_pol_sigma_r3/r4-like"/>
</dbReference>
<feature type="domain" description="RNA polymerase sigma factor 70 region 4 type 2" evidence="7">
    <location>
        <begin position="129"/>
        <end position="181"/>
    </location>
</feature>
<dbReference type="Gene3D" id="1.10.10.10">
    <property type="entry name" value="Winged helix-like DNA-binding domain superfamily/Winged helix DNA-binding domain"/>
    <property type="match status" value="1"/>
</dbReference>
<gene>
    <name evidence="8" type="ORF">KKP3000_001565</name>
</gene>
<feature type="domain" description="RNA polymerase sigma-70 region 2" evidence="6">
    <location>
        <begin position="41"/>
        <end position="106"/>
    </location>
</feature>
<evidence type="ECO:0000256" key="4">
    <source>
        <dbReference type="ARBA" id="ARBA00023125"/>
    </source>
</evidence>
<comment type="caution">
    <text evidence="8">The sequence shown here is derived from an EMBL/GenBank/DDBJ whole genome shotgun (WGS) entry which is preliminary data.</text>
</comment>
<keyword evidence="2" id="KW-0805">Transcription regulation</keyword>
<dbReference type="InterPro" id="IPR007627">
    <property type="entry name" value="RNA_pol_sigma70_r2"/>
</dbReference>
<proteinExistence type="inferred from homology"/>
<dbReference type="Pfam" id="PF04542">
    <property type="entry name" value="Sigma70_r2"/>
    <property type="match status" value="1"/>
</dbReference>
<evidence type="ECO:0000256" key="2">
    <source>
        <dbReference type="ARBA" id="ARBA00023015"/>
    </source>
</evidence>